<dbReference type="InterPro" id="IPR003439">
    <property type="entry name" value="ABC_transporter-like_ATP-bd"/>
</dbReference>
<proteinExistence type="inferred from homology"/>
<dbReference type="PANTHER" id="PTHR43335">
    <property type="entry name" value="ABC TRANSPORTER, ATP-BINDING PROTEIN"/>
    <property type="match status" value="1"/>
</dbReference>
<dbReference type="AlphaFoldDB" id="A0A847UDQ9"/>
<dbReference type="OrthoDB" id="87732at2157"/>
<evidence type="ECO:0000256" key="1">
    <source>
        <dbReference type="ARBA" id="ARBA00005417"/>
    </source>
</evidence>
<reference evidence="4" key="1">
    <citation type="submission" date="2019-12" db="EMBL/GenBank/DDBJ databases">
        <title>Whole-genome sequence of Halomicrobium mukohataei pws1.</title>
        <authorList>
            <person name="Verma D.K."/>
            <person name="Gopal K."/>
            <person name="Prasad E.S."/>
        </authorList>
    </citation>
    <scope>NUCLEOTIDE SEQUENCE</scope>
    <source>
        <strain evidence="4">Pws1</strain>
    </source>
</reference>
<name>A0A847UDQ9_9EURY</name>
<evidence type="ECO:0000313" key="5">
    <source>
        <dbReference type="Proteomes" id="UP000608662"/>
    </source>
</evidence>
<gene>
    <name evidence="4" type="ORF">GOC74_04260</name>
</gene>
<dbReference type="Gene3D" id="3.40.50.300">
    <property type="entry name" value="P-loop containing nucleotide triphosphate hydrolases"/>
    <property type="match status" value="1"/>
</dbReference>
<comment type="caution">
    <text evidence="4">The sequence shown here is derived from an EMBL/GenBank/DDBJ whole genome shotgun (WGS) entry which is preliminary data.</text>
</comment>
<comment type="similarity">
    <text evidence="1">Belongs to the ABC transporter superfamily.</text>
</comment>
<evidence type="ECO:0000313" key="4">
    <source>
        <dbReference type="EMBL" id="NLV09141.1"/>
    </source>
</evidence>
<organism evidence="4 5">
    <name type="scientific">Halomicrobium mukohataei</name>
    <dbReference type="NCBI Taxonomy" id="57705"/>
    <lineage>
        <taxon>Archaea</taxon>
        <taxon>Methanobacteriati</taxon>
        <taxon>Methanobacteriota</taxon>
        <taxon>Stenosarchaea group</taxon>
        <taxon>Halobacteria</taxon>
        <taxon>Halobacteriales</taxon>
        <taxon>Haloarculaceae</taxon>
        <taxon>Halomicrobium</taxon>
    </lineage>
</organism>
<sequence length="138" mass="15133">MNLVIDGVGKQYGSDKWGVKNVDLEVGTGVHGLLGPNGAGKSTLMQVLTTVMKPTEGTVYWNDTDIVELPGTVRSVLGYLPQNPGVYPNLTLEEFLEYMAAIRGLDPEERVRFRNVLSELAADRVVILSTHIVPDTHR</sequence>
<feature type="domain" description="ABC transporter" evidence="3">
    <location>
        <begin position="20"/>
        <end position="122"/>
    </location>
</feature>
<keyword evidence="4" id="KW-0547">Nucleotide-binding</keyword>
<dbReference type="PANTHER" id="PTHR43335:SF2">
    <property type="entry name" value="ABC TRANSPORTER, ATP-BINDING PROTEIN"/>
    <property type="match status" value="1"/>
</dbReference>
<keyword evidence="4" id="KW-0067">ATP-binding</keyword>
<dbReference type="EMBL" id="WOYG01000001">
    <property type="protein sequence ID" value="NLV09141.1"/>
    <property type="molecule type" value="Genomic_DNA"/>
</dbReference>
<dbReference type="GO" id="GO:0016887">
    <property type="term" value="F:ATP hydrolysis activity"/>
    <property type="evidence" value="ECO:0007669"/>
    <property type="project" value="InterPro"/>
</dbReference>
<evidence type="ECO:0000256" key="2">
    <source>
        <dbReference type="ARBA" id="ARBA00022448"/>
    </source>
</evidence>
<protein>
    <submittedName>
        <fullName evidence="4">ATP-binding cassette domain-containing protein</fullName>
    </submittedName>
</protein>
<accession>A0A847UDQ9</accession>
<dbReference type="GO" id="GO:0005524">
    <property type="term" value="F:ATP binding"/>
    <property type="evidence" value="ECO:0007669"/>
    <property type="project" value="UniProtKB-KW"/>
</dbReference>
<keyword evidence="2" id="KW-0813">Transport</keyword>
<dbReference type="InterPro" id="IPR027417">
    <property type="entry name" value="P-loop_NTPase"/>
</dbReference>
<dbReference type="SUPFAM" id="SSF52540">
    <property type="entry name" value="P-loop containing nucleoside triphosphate hydrolases"/>
    <property type="match status" value="1"/>
</dbReference>
<dbReference type="Pfam" id="PF00005">
    <property type="entry name" value="ABC_tran"/>
    <property type="match status" value="1"/>
</dbReference>
<evidence type="ECO:0000259" key="3">
    <source>
        <dbReference type="Pfam" id="PF00005"/>
    </source>
</evidence>
<dbReference type="Proteomes" id="UP000608662">
    <property type="component" value="Unassembled WGS sequence"/>
</dbReference>